<evidence type="ECO:0000313" key="13">
    <source>
        <dbReference type="EMBL" id="MDB1122408.1"/>
    </source>
</evidence>
<feature type="domain" description="MannoseP isomerase/GMP-like beta-helix" evidence="12">
    <location>
        <begin position="296"/>
        <end position="350"/>
    </location>
</feature>
<name>A0ABT4YLK5_9VIBR</name>
<comment type="similarity">
    <text evidence="2 9">Belongs to the mannose-6-phosphate isomerase type 2 family.</text>
</comment>
<dbReference type="GO" id="GO:0004475">
    <property type="term" value="F:mannose-1-phosphate guanylyltransferase (GTP) activity"/>
    <property type="evidence" value="ECO:0007669"/>
    <property type="project" value="UniProtKB-EC"/>
</dbReference>
<evidence type="ECO:0000256" key="5">
    <source>
        <dbReference type="ARBA" id="ARBA00022695"/>
    </source>
</evidence>
<dbReference type="InterPro" id="IPR049577">
    <property type="entry name" value="GMPP_N"/>
</dbReference>
<dbReference type="PANTHER" id="PTHR46390">
    <property type="entry name" value="MANNOSE-1-PHOSPHATE GUANYLYLTRANSFERASE"/>
    <property type="match status" value="1"/>
</dbReference>
<evidence type="ECO:0000256" key="1">
    <source>
        <dbReference type="ARBA" id="ARBA00004823"/>
    </source>
</evidence>
<evidence type="ECO:0000313" key="14">
    <source>
        <dbReference type="Proteomes" id="UP001210678"/>
    </source>
</evidence>
<evidence type="ECO:0000256" key="3">
    <source>
        <dbReference type="ARBA" id="ARBA00012387"/>
    </source>
</evidence>
<dbReference type="Gene3D" id="3.90.550.10">
    <property type="entry name" value="Spore Coat Polysaccharide Biosynthesis Protein SpsA, Chain A"/>
    <property type="match status" value="1"/>
</dbReference>
<comment type="catalytic activity">
    <reaction evidence="8">
        <text>alpha-D-mannose 1-phosphate + GTP + H(+) = GDP-alpha-D-mannose + diphosphate</text>
        <dbReference type="Rhea" id="RHEA:15229"/>
        <dbReference type="ChEBI" id="CHEBI:15378"/>
        <dbReference type="ChEBI" id="CHEBI:33019"/>
        <dbReference type="ChEBI" id="CHEBI:37565"/>
        <dbReference type="ChEBI" id="CHEBI:57527"/>
        <dbReference type="ChEBI" id="CHEBI:58409"/>
        <dbReference type="EC" id="2.7.7.13"/>
    </reaction>
</comment>
<dbReference type="GO" id="GO:0004476">
    <property type="term" value="F:mannose-6-phosphate isomerase activity"/>
    <property type="evidence" value="ECO:0007669"/>
    <property type="project" value="UniProtKB-EC"/>
</dbReference>
<accession>A0ABT4YLK5</accession>
<keyword evidence="13" id="KW-0413">Isomerase</keyword>
<dbReference type="CDD" id="cd02213">
    <property type="entry name" value="cupin_PMI_typeII_C"/>
    <property type="match status" value="1"/>
</dbReference>
<dbReference type="Pfam" id="PF00483">
    <property type="entry name" value="NTP_transferase"/>
    <property type="match status" value="1"/>
</dbReference>
<dbReference type="EC" id="2.7.7.13" evidence="3"/>
<keyword evidence="4 13" id="KW-0808">Transferase</keyword>
<dbReference type="InterPro" id="IPR051161">
    <property type="entry name" value="Mannose-6P_isomerase_type2"/>
</dbReference>
<sequence length="473" mass="52954">MKSDILPVVMAGGSGTRLWPMSRTHFPKQFLTLTNTLSMLQNTLQRLEEINHLPACFICNEEHRFLVAEQIQAYSSTHSGIILEPEGRNTAPAIALAALKSVEQGNDPILLVLAADHVIKDKEAFCKAVIDAQVFAKNGKLVTFGILPTTPETGYGYIKRGESTDTSQIAYLVDSFIEKPDTYTAQAYLDDGRYYWNSGTFMFKASRYLEELGKFRPDILAAVKESLDVAVSDLDFIRIPPEPFSLCPADSIDYAVMENTSDAVVVPMNVGWSDVGSWSSLWELSDKDKNGNVTQGDTINIDTVNSYVTAPERLIATVGVKDLVIVDTKDALLVAHIDKVQDIKNIVGELKKQNRTEFLQHRQVYRPWGHHDHIAEGQRYHVKKVFVYPGEKTAMQVHYHRAEHWIVVSGTAKIYRDDETYTITENESTYIAVGVKHCFENPGKTPLEIIEVRTGSYLEEDDIVRIGSSGEGY</sequence>
<dbReference type="SUPFAM" id="SSF51182">
    <property type="entry name" value="RmlC-like cupins"/>
    <property type="match status" value="1"/>
</dbReference>
<comment type="pathway">
    <text evidence="1">Nucleotide-sugar biosynthesis; GDP-alpha-D-mannose biosynthesis; GDP-alpha-D-mannose from alpha-D-mannose 1-phosphate (GTP route): step 1/1.</text>
</comment>
<dbReference type="InterPro" id="IPR006375">
    <property type="entry name" value="Man1P_GuaTrfase/Man6P_Isoase"/>
</dbReference>
<dbReference type="InterPro" id="IPR001538">
    <property type="entry name" value="Man6P_isomerase-2_C"/>
</dbReference>
<dbReference type="Proteomes" id="UP001210678">
    <property type="component" value="Unassembled WGS sequence"/>
</dbReference>
<evidence type="ECO:0000259" key="11">
    <source>
        <dbReference type="Pfam" id="PF01050"/>
    </source>
</evidence>
<organism evidence="13 14">
    <name type="scientific">Vibrio algarum</name>
    <dbReference type="NCBI Taxonomy" id="3020714"/>
    <lineage>
        <taxon>Bacteria</taxon>
        <taxon>Pseudomonadati</taxon>
        <taxon>Pseudomonadota</taxon>
        <taxon>Gammaproteobacteria</taxon>
        <taxon>Vibrionales</taxon>
        <taxon>Vibrionaceae</taxon>
        <taxon>Vibrio</taxon>
    </lineage>
</organism>
<dbReference type="NCBIfam" id="TIGR01479">
    <property type="entry name" value="GMP_PMI"/>
    <property type="match status" value="1"/>
</dbReference>
<dbReference type="InterPro" id="IPR014710">
    <property type="entry name" value="RmlC-like_jellyroll"/>
</dbReference>
<proteinExistence type="inferred from homology"/>
<gene>
    <name evidence="13" type="ORF">PGX00_01075</name>
</gene>
<evidence type="ECO:0000256" key="4">
    <source>
        <dbReference type="ARBA" id="ARBA00022679"/>
    </source>
</evidence>
<comment type="caution">
    <text evidence="13">The sequence shown here is derived from an EMBL/GenBank/DDBJ whole genome shotgun (WGS) entry which is preliminary data.</text>
</comment>
<dbReference type="RefSeq" id="WP_272132131.1">
    <property type="nucleotide sequence ID" value="NZ_JAQLOI010000001.1"/>
</dbReference>
<reference evidence="13 14" key="1">
    <citation type="submission" date="2023-01" db="EMBL/GenBank/DDBJ databases">
        <title>Vibrio sp. KJ40-1 sp.nov, isolated from marine algae.</title>
        <authorList>
            <person name="Butt M."/>
            <person name="Kim J.M.J."/>
            <person name="Jeon C.O.C."/>
        </authorList>
    </citation>
    <scope>NUCLEOTIDE SEQUENCE [LARGE SCALE GENOMIC DNA]</scope>
    <source>
        <strain evidence="13 14">KJ40-1</strain>
    </source>
</reference>
<protein>
    <recommendedName>
        <fullName evidence="3">mannose-1-phosphate guanylyltransferase</fullName>
        <ecNumber evidence="3">2.7.7.13</ecNumber>
    </recommendedName>
</protein>
<keyword evidence="6" id="KW-0547">Nucleotide-binding</keyword>
<dbReference type="SUPFAM" id="SSF53448">
    <property type="entry name" value="Nucleotide-diphospho-sugar transferases"/>
    <property type="match status" value="1"/>
</dbReference>
<feature type="domain" description="Nucleotidyl transferase" evidence="10">
    <location>
        <begin position="7"/>
        <end position="289"/>
    </location>
</feature>
<dbReference type="PANTHER" id="PTHR46390:SF1">
    <property type="entry name" value="MANNOSE-1-PHOSPHATE GUANYLYLTRANSFERASE"/>
    <property type="match status" value="1"/>
</dbReference>
<dbReference type="InterPro" id="IPR029044">
    <property type="entry name" value="Nucleotide-diphossugar_trans"/>
</dbReference>
<keyword evidence="14" id="KW-1185">Reference proteome</keyword>
<feature type="domain" description="Mannose-6-phosphate isomerase type II C-terminal" evidence="11">
    <location>
        <begin position="354"/>
        <end position="466"/>
    </location>
</feature>
<dbReference type="Pfam" id="PF22640">
    <property type="entry name" value="ManC_GMP_beta-helix"/>
    <property type="match status" value="1"/>
</dbReference>
<dbReference type="InterPro" id="IPR054566">
    <property type="entry name" value="ManC/GMP-like_b-helix"/>
</dbReference>
<keyword evidence="5 13" id="KW-0548">Nucleotidyltransferase</keyword>
<dbReference type="Pfam" id="PF01050">
    <property type="entry name" value="MannoseP_isomer"/>
    <property type="match status" value="1"/>
</dbReference>
<evidence type="ECO:0000256" key="7">
    <source>
        <dbReference type="ARBA" id="ARBA00023134"/>
    </source>
</evidence>
<dbReference type="CDD" id="cd02509">
    <property type="entry name" value="GDP-M1P_Guanylyltransferase"/>
    <property type="match status" value="1"/>
</dbReference>
<dbReference type="InterPro" id="IPR011051">
    <property type="entry name" value="RmlC_Cupin_sf"/>
</dbReference>
<evidence type="ECO:0000256" key="8">
    <source>
        <dbReference type="ARBA" id="ARBA00047343"/>
    </source>
</evidence>
<evidence type="ECO:0000256" key="9">
    <source>
        <dbReference type="RuleBase" id="RU004190"/>
    </source>
</evidence>
<evidence type="ECO:0000259" key="10">
    <source>
        <dbReference type="Pfam" id="PF00483"/>
    </source>
</evidence>
<evidence type="ECO:0000259" key="12">
    <source>
        <dbReference type="Pfam" id="PF22640"/>
    </source>
</evidence>
<dbReference type="EMBL" id="JAQLOI010000001">
    <property type="protein sequence ID" value="MDB1122408.1"/>
    <property type="molecule type" value="Genomic_DNA"/>
</dbReference>
<evidence type="ECO:0000256" key="2">
    <source>
        <dbReference type="ARBA" id="ARBA00006115"/>
    </source>
</evidence>
<keyword evidence="7" id="KW-0342">GTP-binding</keyword>
<evidence type="ECO:0000256" key="6">
    <source>
        <dbReference type="ARBA" id="ARBA00022741"/>
    </source>
</evidence>
<dbReference type="Gene3D" id="2.60.120.10">
    <property type="entry name" value="Jelly Rolls"/>
    <property type="match status" value="1"/>
</dbReference>
<dbReference type="InterPro" id="IPR005835">
    <property type="entry name" value="NTP_transferase_dom"/>
</dbReference>